<evidence type="ECO:0000259" key="2">
    <source>
        <dbReference type="PROSITE" id="PS50235"/>
    </source>
</evidence>
<dbReference type="GO" id="GO:0005829">
    <property type="term" value="C:cytosol"/>
    <property type="evidence" value="ECO:0007669"/>
    <property type="project" value="TreeGrafter"/>
</dbReference>
<dbReference type="Proteomes" id="UP001174936">
    <property type="component" value="Unassembled WGS sequence"/>
</dbReference>
<dbReference type="CDD" id="cd02659">
    <property type="entry name" value="peptidase_C19C"/>
    <property type="match status" value="1"/>
</dbReference>
<dbReference type="InterPro" id="IPR018200">
    <property type="entry name" value="USP_CS"/>
</dbReference>
<feature type="compositionally biased region" description="Pro residues" evidence="1">
    <location>
        <begin position="85"/>
        <end position="94"/>
    </location>
</feature>
<dbReference type="PANTHER" id="PTHR24006:SF827">
    <property type="entry name" value="UBIQUITIN CARBOXYL-TERMINAL HYDROLASE 34"/>
    <property type="match status" value="1"/>
</dbReference>
<protein>
    <recommendedName>
        <fullName evidence="2">USP domain-containing protein</fullName>
    </recommendedName>
</protein>
<feature type="region of interest" description="Disordered" evidence="1">
    <location>
        <begin position="1"/>
        <end position="140"/>
    </location>
</feature>
<comment type="caution">
    <text evidence="3">The sequence shown here is derived from an EMBL/GenBank/DDBJ whole genome shotgun (WGS) entry which is preliminary data.</text>
</comment>
<feature type="compositionally biased region" description="Polar residues" evidence="1">
    <location>
        <begin position="51"/>
        <end position="63"/>
    </location>
</feature>
<dbReference type="Pfam" id="PF12030">
    <property type="entry name" value="DUF3517"/>
    <property type="match status" value="1"/>
</dbReference>
<dbReference type="Pfam" id="PF00443">
    <property type="entry name" value="UCH"/>
    <property type="match status" value="1"/>
</dbReference>
<accession>A0AA39Y4Q3</accession>
<dbReference type="PROSITE" id="PS50235">
    <property type="entry name" value="USP_3"/>
    <property type="match status" value="1"/>
</dbReference>
<dbReference type="PROSITE" id="PS00973">
    <property type="entry name" value="USP_2"/>
    <property type="match status" value="1"/>
</dbReference>
<dbReference type="PANTHER" id="PTHR24006">
    <property type="entry name" value="UBIQUITIN CARBOXYL-TERMINAL HYDROLASE"/>
    <property type="match status" value="1"/>
</dbReference>
<dbReference type="InterPro" id="IPR038765">
    <property type="entry name" value="Papain-like_cys_pep_sf"/>
</dbReference>
<dbReference type="InterPro" id="IPR028889">
    <property type="entry name" value="USP"/>
</dbReference>
<dbReference type="EMBL" id="JAULSV010000004">
    <property type="protein sequence ID" value="KAK0645991.1"/>
    <property type="molecule type" value="Genomic_DNA"/>
</dbReference>
<reference evidence="3" key="1">
    <citation type="submission" date="2023-06" db="EMBL/GenBank/DDBJ databases">
        <title>Genome-scale phylogeny and comparative genomics of the fungal order Sordariales.</title>
        <authorList>
            <consortium name="Lawrence Berkeley National Laboratory"/>
            <person name="Hensen N."/>
            <person name="Bonometti L."/>
            <person name="Westerberg I."/>
            <person name="Brannstrom I.O."/>
            <person name="Guillou S."/>
            <person name="Cros-Aarteil S."/>
            <person name="Calhoun S."/>
            <person name="Haridas S."/>
            <person name="Kuo A."/>
            <person name="Mondo S."/>
            <person name="Pangilinan J."/>
            <person name="Riley R."/>
            <person name="Labutti K."/>
            <person name="Andreopoulos B."/>
            <person name="Lipzen A."/>
            <person name="Chen C."/>
            <person name="Yanf M."/>
            <person name="Daum C."/>
            <person name="Ng V."/>
            <person name="Clum A."/>
            <person name="Steindorff A."/>
            <person name="Ohm R."/>
            <person name="Martin F."/>
            <person name="Silar P."/>
            <person name="Natvig D."/>
            <person name="Lalanne C."/>
            <person name="Gautier V."/>
            <person name="Ament-Velasquez S.L."/>
            <person name="Kruys A."/>
            <person name="Hutchinson M.I."/>
            <person name="Powell A.J."/>
            <person name="Barry K."/>
            <person name="Miller A.N."/>
            <person name="Grigoriev I.V."/>
            <person name="Debuchy R."/>
            <person name="Gladieux P."/>
            <person name="Thoren M.H."/>
            <person name="Johannesson H."/>
        </authorList>
    </citation>
    <scope>NUCLEOTIDE SEQUENCE</scope>
    <source>
        <strain evidence="3">SMH2532-1</strain>
    </source>
</reference>
<dbReference type="GO" id="GO:0016579">
    <property type="term" value="P:protein deubiquitination"/>
    <property type="evidence" value="ECO:0007669"/>
    <property type="project" value="InterPro"/>
</dbReference>
<dbReference type="SUPFAM" id="SSF54001">
    <property type="entry name" value="Cysteine proteinases"/>
    <property type="match status" value="1"/>
</dbReference>
<gene>
    <name evidence="3" type="ORF">B0T16DRAFT_412380</name>
</gene>
<sequence length="2563" mass="288694">MAQAPNADDSRERAVSSEPCSTRPNPFDDSDVLSRKRRRTSRSGASRSRSVDTVNSSQGSHTAGDSGPESDSAMKIDSISAAPATPEPQQPPRAPASSGPRSSRVTINVRTPSRPLEAIPSSPSSPVQRASAFAPADPADAVHISVEEADLDMSRDDTIADTPASSASGSSSPPVELISVEADHDDFDAGDKEVMIMGESICRDPSANLPFHEPTETYLETVTRLSQFFTQYGTIADNFSQWIEKYLSYVAHMDYLSVLQSYHEHREVWNSVPQAVSFMNSRKDNSPRSAGVRESISNFYKSFARLTSFFVELDLKMFRNMASPDQHRLPELASPPYVKALGLIARGGEMGMLSHPLGNGDGNWHYVHKLDEILDAIHGFHANQGGALAYVKRLVAIEADLVPRTPRLTEHIAYLCVLTADIMALSQRRLSALSHHVADQARNNIASGYGFFNATSVALTQLIDKHVNIPFDAASVLLQALTDIYQICLSTDRIVPLDILKEHRQNHPSISPRNTAEAIAYRWKFTKCSKLIMSSQMQLRVMAVSAMCNDLVTFYKKYNEPSEDSSIAFMSYVADFLLKAGLVAYILGPTCHPEITIESSNIIGFLVVSATYTNSHTDALWQTVTSTQDPRVSDALIRMTSRIANLFMYEALLYFCEKLNTVPVENFGATMREFCENVLRHLIIKMPVEKTASDSAPYDLCIRLIRQSSVFGVQSPTAHPDLNQFAIQKFKELLSHGPTIDCRGKIYQDCMNDIASKSASSIGSLWVLCSMLRPTPQRELHALTAEHDFTRLLVDELEAAIPAAQRAGFPTVLSGPQNFPRREMLALVIHNEPATIDGDLGPRLWHLLVGPGAASQEDRDVAWCMLYNSCRGDVSENPFVLTCYSQYLPTLDPEYFCAGALKFVCKGIVPKVNDALSILLDDEDSADRAGIEQLWRMILTAPDGTIEHEAIRTLARDIYIDSVSIRSFSHYRARKVHLALVDRCLRQLSSAAAKLKAFNNAATVGDDDSMVVVTTDQQLLEQELLFIRSLSVLREFHCLYQEKAHFSAPDLRSLILDSPNEVEGDPAELKYQSFDGDTQTDIKPLKIGKRNTAASLLASLREVTGFNNYRIYYKGRPFVPQESDICRSLEDLRIHNGIILVKRESDVPASPTRPRAGASPVEVEILSHFEEFWEYLSMEDKLAQEIFNFLVKLPADERTLKVIEDPTASYLDIFSRGQPFKSLYAVHAVREYLASQQRKTPSAQLDNYLDSAGTAPCPYSVSVGRAMTLIVSAISDHEVVDQCANQVWRVELSSSLVECLVILLKDSFLPISAAESLNPPLLDRLLSILMAALSTPTPDSATKHIPFCLQSILEACSLSQTFMSAFRDHDSVPRVLKTLLLDDQRLEVRSNAALSILEKLSGNLMRPDTVTHQFRSFFWPLISDLVKPAVANPGNSTGVLELCLETFKILRDARSQILDVQKNLEDWSDLLLGYTTFEDVTQPDMIDHVASFLTRLLHSVLCAKGSPLRQEINPERGIARRIFWKHLFPQFGRPAKFDSRPILQSQTRGMLIDVIFSLIEGDSTQLMWLVHDLNDLLPLFPEEDDMYAYELCFGFERSKAVRAPCGYVGLKNLSNTCYLNSLFTQLFMNTDFRQFILKAEVRDRDINQALLFHTQKLFGFMQGSIRRFVTPDDCVANIKTYEDTQIDIHNQMDVDEFYNLLFDRWEVQFLTSEEKRQFRSFYGGQLVQQVASKECEHISERLEPFSAIQCDIKGKSSLQESLQAYVDGEPMQGDNKYKCSKCDRHVDAVKRACLKDIPDNLIFHLKRFDFNLRTLQRSKINDYFSFPTKIDMRPYTIDHISDSSESESTTEDIFELVGVLVHSGTAESGHYYSYVRERPSSSENPVWVEFNDDVVSPWDPALMENSCFGGADYRSHFDNSNGVYEKTYSAYMLFYQRSTSVARNQELLRKLHCSSPLRVEVLPELGEFIEDENTTLLRRHCLYDPSQITFVNLTLLHVKSIGGNGCSADHALETVALSMALSHLDQVASRTKDVPDFFNLLRRISAMCQSCVRCCLAVFHYFYRHQDALRFMVQKNPDAEIRQATVSLFIQILEAMKEQMPEQYGLPSADPDEESDDEEFASRNSVMARTIEIFKIFWDNFHSNLRSWPEVFGFMLSFVKMGRHELMEFLQENYLKFLLTILWADPSFDLSPQFMRMTTAVSRRMATRPPSYEAVISLVHALTASMSLLYTDHGSTTGPEHPDQRFGRRAIDGEPRIWFTKAEARILDTDWDRGMGNVFLDKLITINQNPAATHSIIRNLMKQSRVMEEKVLRTLRMAIHGGTTQHQIGPFLRVASQVFCRFSAYPDLVENLISYVGQQCNNVQGSEGKAFLDFHKEVFSELHENPNFPADRVLDVQYDSILEWAPGLLGYYEIAVATETEEFLHEVLFRHAPSIAHHGVAEGDGIQAKIAATARALALRCLAYLRDTYVSRRMDVSTRLVMCLERSIKECSKFYNLKEPSEDEEATEFLRLSNTVMDPLRKLLVEELEEDGSEWEGSSGSEQLTFEDVSVPIAGELQVGGLE</sequence>
<evidence type="ECO:0000313" key="3">
    <source>
        <dbReference type="EMBL" id="KAK0645991.1"/>
    </source>
</evidence>
<feature type="compositionally biased region" description="Low complexity" evidence="1">
    <location>
        <begin position="130"/>
        <end position="140"/>
    </location>
</feature>
<dbReference type="Gene3D" id="3.90.70.10">
    <property type="entry name" value="Cysteine proteinases"/>
    <property type="match status" value="1"/>
</dbReference>
<dbReference type="FunFam" id="3.90.70.10:FF:000136">
    <property type="entry name" value="Ubiquitin C-terminal hydrolase, putative"/>
    <property type="match status" value="1"/>
</dbReference>
<keyword evidence="4" id="KW-1185">Reference proteome</keyword>
<evidence type="ECO:0000256" key="1">
    <source>
        <dbReference type="SAM" id="MobiDB-lite"/>
    </source>
</evidence>
<dbReference type="InterPro" id="IPR021905">
    <property type="entry name" value="DUF3517"/>
</dbReference>
<feature type="compositionally biased region" description="Low complexity" evidence="1">
    <location>
        <begin position="95"/>
        <end position="104"/>
    </location>
</feature>
<evidence type="ECO:0000313" key="4">
    <source>
        <dbReference type="Proteomes" id="UP001174936"/>
    </source>
</evidence>
<dbReference type="InterPro" id="IPR050164">
    <property type="entry name" value="Peptidase_C19"/>
</dbReference>
<dbReference type="GO" id="GO:0005634">
    <property type="term" value="C:nucleus"/>
    <property type="evidence" value="ECO:0007669"/>
    <property type="project" value="TreeGrafter"/>
</dbReference>
<proteinExistence type="predicted"/>
<dbReference type="InterPro" id="IPR001394">
    <property type="entry name" value="Peptidase_C19_UCH"/>
</dbReference>
<name>A0AA39Y4Q3_9PEZI</name>
<organism evidence="3 4">
    <name type="scientific">Cercophora newfieldiana</name>
    <dbReference type="NCBI Taxonomy" id="92897"/>
    <lineage>
        <taxon>Eukaryota</taxon>
        <taxon>Fungi</taxon>
        <taxon>Dikarya</taxon>
        <taxon>Ascomycota</taxon>
        <taxon>Pezizomycotina</taxon>
        <taxon>Sordariomycetes</taxon>
        <taxon>Sordariomycetidae</taxon>
        <taxon>Sordariales</taxon>
        <taxon>Lasiosphaeriaceae</taxon>
        <taxon>Cercophora</taxon>
    </lineage>
</organism>
<feature type="domain" description="USP" evidence="2">
    <location>
        <begin position="1608"/>
        <end position="1938"/>
    </location>
</feature>
<dbReference type="GO" id="GO:0004843">
    <property type="term" value="F:cysteine-type deubiquitinase activity"/>
    <property type="evidence" value="ECO:0007669"/>
    <property type="project" value="InterPro"/>
</dbReference>